<protein>
    <submittedName>
        <fullName evidence="7">Acyl-CoA dehydrogenase</fullName>
    </submittedName>
</protein>
<dbReference type="EMBL" id="JBELQC010000002">
    <property type="protein sequence ID" value="MFL9841864.1"/>
    <property type="molecule type" value="Genomic_DNA"/>
</dbReference>
<evidence type="ECO:0000313" key="7">
    <source>
        <dbReference type="EMBL" id="MFL9841864.1"/>
    </source>
</evidence>
<evidence type="ECO:0000256" key="4">
    <source>
        <dbReference type="ARBA" id="ARBA00022827"/>
    </source>
</evidence>
<evidence type="ECO:0000256" key="3">
    <source>
        <dbReference type="ARBA" id="ARBA00022630"/>
    </source>
</evidence>
<dbReference type="SUPFAM" id="SSF56645">
    <property type="entry name" value="Acyl-CoA dehydrogenase NM domain-like"/>
    <property type="match status" value="1"/>
</dbReference>
<keyword evidence="5" id="KW-0560">Oxidoreductase</keyword>
<dbReference type="Gene3D" id="1.20.140.10">
    <property type="entry name" value="Butyryl-CoA Dehydrogenase, subunit A, domain 3"/>
    <property type="match status" value="1"/>
</dbReference>
<keyword evidence="3" id="KW-0285">Flavoprotein</keyword>
<dbReference type="InterPro" id="IPR009075">
    <property type="entry name" value="AcylCo_DH/oxidase_C"/>
</dbReference>
<evidence type="ECO:0000313" key="8">
    <source>
        <dbReference type="Proteomes" id="UP001629244"/>
    </source>
</evidence>
<dbReference type="PANTHER" id="PTHR43884">
    <property type="entry name" value="ACYL-COA DEHYDROGENASE"/>
    <property type="match status" value="1"/>
</dbReference>
<evidence type="ECO:0000256" key="1">
    <source>
        <dbReference type="ARBA" id="ARBA00001974"/>
    </source>
</evidence>
<organism evidence="7 8">
    <name type="scientific">Sphingomonas plantiphila</name>
    <dbReference type="NCBI Taxonomy" id="3163295"/>
    <lineage>
        <taxon>Bacteria</taxon>
        <taxon>Pseudomonadati</taxon>
        <taxon>Pseudomonadota</taxon>
        <taxon>Alphaproteobacteria</taxon>
        <taxon>Sphingomonadales</taxon>
        <taxon>Sphingomonadaceae</taxon>
        <taxon>Sphingomonas</taxon>
    </lineage>
</organism>
<dbReference type="Pfam" id="PF00441">
    <property type="entry name" value="Acyl-CoA_dh_1"/>
    <property type="match status" value="1"/>
</dbReference>
<sequence length="353" mass="38225">MAFEYHPVTGGELFEVAARFAEDADARAGSARRGSDWQADLEQVWDSAVALGWPLSLIPEALGGVGGSAIDTFALIEGAARYALPLPLVKSSLLLPHLLDDAALTRVADGELRPTVVLDAVYPWRAAWPDASTLSITDDRISGAVLGTECVPDSTHFLIALDGDVVLVPAEQVEQRVHQRIDGRLAMDLRFDAVPIAACYPGKDIDRAIDLAALAACVEIVAGAATVIEDTVGYLRERHQFGVPLSSFQVLRHHVADMYIAYQNAHALTAATLRAIEDDPGRLPAREIARTKLRVGEVGRFVAETSIQLHGGMGMTEENRPTRIGKRLILADLEWGDRAWQAERLLAAEEDEA</sequence>
<keyword evidence="8" id="KW-1185">Reference proteome</keyword>
<name>A0ABW8YPA7_9SPHN</name>
<dbReference type="Proteomes" id="UP001629244">
    <property type="component" value="Unassembled WGS sequence"/>
</dbReference>
<keyword evidence="4" id="KW-0274">FAD</keyword>
<dbReference type="Gene3D" id="1.10.540.10">
    <property type="entry name" value="Acyl-CoA dehydrogenase/oxidase, N-terminal domain"/>
    <property type="match status" value="1"/>
</dbReference>
<comment type="similarity">
    <text evidence="2">Belongs to the acyl-CoA dehydrogenase family.</text>
</comment>
<evidence type="ECO:0000256" key="2">
    <source>
        <dbReference type="ARBA" id="ARBA00009347"/>
    </source>
</evidence>
<dbReference type="InterPro" id="IPR036250">
    <property type="entry name" value="AcylCo_DH-like_C"/>
</dbReference>
<dbReference type="PANTHER" id="PTHR43884:SF20">
    <property type="entry name" value="ACYL-COA DEHYDROGENASE FADE28"/>
    <property type="match status" value="1"/>
</dbReference>
<comment type="cofactor">
    <cofactor evidence="1">
        <name>FAD</name>
        <dbReference type="ChEBI" id="CHEBI:57692"/>
    </cofactor>
</comment>
<dbReference type="SUPFAM" id="SSF47203">
    <property type="entry name" value="Acyl-CoA dehydrogenase C-terminal domain-like"/>
    <property type="match status" value="1"/>
</dbReference>
<dbReference type="InterPro" id="IPR037069">
    <property type="entry name" value="AcylCoA_DH/ox_N_sf"/>
</dbReference>
<evidence type="ECO:0000256" key="5">
    <source>
        <dbReference type="ARBA" id="ARBA00023002"/>
    </source>
</evidence>
<dbReference type="RefSeq" id="WP_408078972.1">
    <property type="nucleotide sequence ID" value="NZ_JBELQC010000002.1"/>
</dbReference>
<feature type="domain" description="Acyl-CoA dehydrogenase/oxidase C-terminal" evidence="6">
    <location>
        <begin position="208"/>
        <end position="324"/>
    </location>
</feature>
<reference evidence="7 8" key="1">
    <citation type="submission" date="2024-06" db="EMBL/GenBank/DDBJ databases">
        <authorList>
            <person name="Kaempfer P."/>
            <person name="Viver T."/>
        </authorList>
    </citation>
    <scope>NUCLEOTIDE SEQUENCE [LARGE SCALE GENOMIC DNA]</scope>
    <source>
        <strain evidence="7 8">ST-64</strain>
    </source>
</reference>
<proteinExistence type="inferred from homology"/>
<comment type="caution">
    <text evidence="7">The sequence shown here is derived from an EMBL/GenBank/DDBJ whole genome shotgun (WGS) entry which is preliminary data.</text>
</comment>
<gene>
    <name evidence="7" type="ORF">ABS767_12890</name>
</gene>
<dbReference type="InterPro" id="IPR009100">
    <property type="entry name" value="AcylCoA_DH/oxidase_NM_dom_sf"/>
</dbReference>
<accession>A0ABW8YPA7</accession>
<evidence type="ECO:0000259" key="6">
    <source>
        <dbReference type="Pfam" id="PF00441"/>
    </source>
</evidence>